<evidence type="ECO:0000313" key="4">
    <source>
        <dbReference type="Proteomes" id="UP001501599"/>
    </source>
</evidence>
<proteinExistence type="inferred from homology"/>
<dbReference type="Pfam" id="PF08327">
    <property type="entry name" value="AHSA1"/>
    <property type="match status" value="1"/>
</dbReference>
<dbReference type="InterPro" id="IPR023393">
    <property type="entry name" value="START-like_dom_sf"/>
</dbReference>
<reference evidence="3 4" key="1">
    <citation type="journal article" date="2019" name="Int. J. Syst. Evol. Microbiol.">
        <title>The Global Catalogue of Microorganisms (GCM) 10K type strain sequencing project: providing services to taxonomists for standard genome sequencing and annotation.</title>
        <authorList>
            <consortium name="The Broad Institute Genomics Platform"/>
            <consortium name="The Broad Institute Genome Sequencing Center for Infectious Disease"/>
            <person name="Wu L."/>
            <person name="Ma J."/>
        </authorList>
    </citation>
    <scope>NUCLEOTIDE SEQUENCE [LARGE SCALE GENOMIC DNA]</scope>
    <source>
        <strain evidence="3 4">JCM 16026</strain>
    </source>
</reference>
<organism evidence="3 4">
    <name type="scientific">Agrococcus versicolor</name>
    <dbReference type="NCBI Taxonomy" id="501482"/>
    <lineage>
        <taxon>Bacteria</taxon>
        <taxon>Bacillati</taxon>
        <taxon>Actinomycetota</taxon>
        <taxon>Actinomycetes</taxon>
        <taxon>Micrococcales</taxon>
        <taxon>Microbacteriaceae</taxon>
        <taxon>Agrococcus</taxon>
    </lineage>
</organism>
<evidence type="ECO:0000256" key="1">
    <source>
        <dbReference type="ARBA" id="ARBA00006817"/>
    </source>
</evidence>
<dbReference type="Gene3D" id="3.30.530.20">
    <property type="match status" value="1"/>
</dbReference>
<comment type="caution">
    <text evidence="3">The sequence shown here is derived from an EMBL/GenBank/DDBJ whole genome shotgun (WGS) entry which is preliminary data.</text>
</comment>
<dbReference type="InterPro" id="IPR013538">
    <property type="entry name" value="ASHA1/2-like_C"/>
</dbReference>
<accession>A0ABN3AUR4</accession>
<comment type="similarity">
    <text evidence="1">Belongs to the AHA1 family.</text>
</comment>
<dbReference type="EMBL" id="BAAAQT010000006">
    <property type="protein sequence ID" value="GAA2175059.1"/>
    <property type="molecule type" value="Genomic_DNA"/>
</dbReference>
<sequence>MADWEDWKGAWVPGFDNPPATIDLHDHRVTRIVTVDASPDAVWTCITEPEHLAHWLGDIAAFPDGLVTGAQGRFAWTGEVVLAARVLDAVPAERLSFEWSEGVLGPTATQVTFALKPTEGGTLVHFEERGFRLDGSTSQVRASLRALAQGWTVELDELVAYAEARAA</sequence>
<name>A0ABN3AUR4_9MICO</name>
<dbReference type="Proteomes" id="UP001501599">
    <property type="component" value="Unassembled WGS sequence"/>
</dbReference>
<feature type="domain" description="Activator of Hsp90 ATPase homologue 1/2-like C-terminal" evidence="2">
    <location>
        <begin position="36"/>
        <end position="163"/>
    </location>
</feature>
<evidence type="ECO:0000259" key="2">
    <source>
        <dbReference type="Pfam" id="PF08327"/>
    </source>
</evidence>
<evidence type="ECO:0000313" key="3">
    <source>
        <dbReference type="EMBL" id="GAA2175059.1"/>
    </source>
</evidence>
<dbReference type="SUPFAM" id="SSF55961">
    <property type="entry name" value="Bet v1-like"/>
    <property type="match status" value="1"/>
</dbReference>
<protein>
    <recommendedName>
        <fullName evidence="2">Activator of Hsp90 ATPase homologue 1/2-like C-terminal domain-containing protein</fullName>
    </recommendedName>
</protein>
<gene>
    <name evidence="3" type="ORF">GCM10009846_23410</name>
</gene>
<keyword evidence="4" id="KW-1185">Reference proteome</keyword>